<sequence length="97" mass="11496">MKKKGVRKLGLLFGLLFFFFAYGDQDNDGESVPFKGLDDKWDLIDKGDKLIFEPHFDWAYRLIRLSRYQVFLRMGILSVILNRLIKLLRGLLKQKEE</sequence>
<protein>
    <submittedName>
        <fullName evidence="3">Uncharacterized protein</fullName>
    </submittedName>
</protein>
<evidence type="ECO:0000313" key="3">
    <source>
        <dbReference type="EMBL" id="HGQ54921.1"/>
    </source>
</evidence>
<evidence type="ECO:0000256" key="2">
    <source>
        <dbReference type="SAM" id="SignalP"/>
    </source>
</evidence>
<keyword evidence="2" id="KW-0732">Signal</keyword>
<keyword evidence="1" id="KW-0472">Membrane</keyword>
<keyword evidence="1" id="KW-0812">Transmembrane</keyword>
<dbReference type="AlphaFoldDB" id="A0A7V4FD24"/>
<name>A0A7V4FD24_UNCW3</name>
<reference evidence="3" key="1">
    <citation type="journal article" date="2020" name="mSystems">
        <title>Genome- and Community-Level Interaction Insights into Carbon Utilization and Element Cycling Functions of Hydrothermarchaeota in Hydrothermal Sediment.</title>
        <authorList>
            <person name="Zhou Z."/>
            <person name="Liu Y."/>
            <person name="Xu W."/>
            <person name="Pan J."/>
            <person name="Luo Z.H."/>
            <person name="Li M."/>
        </authorList>
    </citation>
    <scope>NUCLEOTIDE SEQUENCE [LARGE SCALE GENOMIC DNA]</scope>
    <source>
        <strain evidence="3">SpSt-655</strain>
    </source>
</reference>
<organism evidence="3">
    <name type="scientific">candidate division WOR-3 bacterium</name>
    <dbReference type="NCBI Taxonomy" id="2052148"/>
    <lineage>
        <taxon>Bacteria</taxon>
        <taxon>Bacteria division WOR-3</taxon>
    </lineage>
</organism>
<feature type="chain" id="PRO_5031222363" evidence="2">
    <location>
        <begin position="24"/>
        <end position="97"/>
    </location>
</feature>
<feature type="signal peptide" evidence="2">
    <location>
        <begin position="1"/>
        <end position="23"/>
    </location>
</feature>
<proteinExistence type="predicted"/>
<evidence type="ECO:0000256" key="1">
    <source>
        <dbReference type="SAM" id="Phobius"/>
    </source>
</evidence>
<feature type="transmembrane region" description="Helical" evidence="1">
    <location>
        <begin position="68"/>
        <end position="85"/>
    </location>
</feature>
<comment type="caution">
    <text evidence="3">The sequence shown here is derived from an EMBL/GenBank/DDBJ whole genome shotgun (WGS) entry which is preliminary data.</text>
</comment>
<keyword evidence="1" id="KW-1133">Transmembrane helix</keyword>
<accession>A0A7V4FD24</accession>
<dbReference type="EMBL" id="DTBX01000016">
    <property type="protein sequence ID" value="HGQ54921.1"/>
    <property type="molecule type" value="Genomic_DNA"/>
</dbReference>
<gene>
    <name evidence="3" type="ORF">ENU28_00475</name>
</gene>